<dbReference type="Gene3D" id="1.10.4030.10">
    <property type="entry name" value="Porin chaperone SurA, peptide-binding domain"/>
    <property type="match status" value="1"/>
</dbReference>
<evidence type="ECO:0008006" key="3">
    <source>
        <dbReference type="Google" id="ProtNLM"/>
    </source>
</evidence>
<dbReference type="RefSeq" id="WP_097150863.1">
    <property type="nucleotide sequence ID" value="NZ_OBQC01000017.1"/>
</dbReference>
<dbReference type="EMBL" id="OBQC01000017">
    <property type="protein sequence ID" value="SOC43706.1"/>
    <property type="molecule type" value="Genomic_DNA"/>
</dbReference>
<protein>
    <recommendedName>
        <fullName evidence="3">SurA-like protein</fullName>
    </recommendedName>
</protein>
<proteinExistence type="predicted"/>
<gene>
    <name evidence="1" type="ORF">SAMN05877842_11720</name>
</gene>
<name>A0A285USN1_9BACL</name>
<accession>A0A285USN1</accession>
<dbReference type="OrthoDB" id="2872686at2"/>
<reference evidence="2" key="1">
    <citation type="submission" date="2017-08" db="EMBL/GenBank/DDBJ databases">
        <authorList>
            <person name="Varghese N."/>
            <person name="Submissions S."/>
        </authorList>
    </citation>
    <scope>NUCLEOTIDE SEQUENCE [LARGE SCALE GENOMIC DNA]</scope>
    <source>
        <strain evidence="2">JC23</strain>
    </source>
</reference>
<dbReference type="Proteomes" id="UP000219252">
    <property type="component" value="Unassembled WGS sequence"/>
</dbReference>
<keyword evidence="2" id="KW-1185">Reference proteome</keyword>
<organism evidence="1 2">
    <name type="scientific">Ureibacillus acetophenoni</name>
    <dbReference type="NCBI Taxonomy" id="614649"/>
    <lineage>
        <taxon>Bacteria</taxon>
        <taxon>Bacillati</taxon>
        <taxon>Bacillota</taxon>
        <taxon>Bacilli</taxon>
        <taxon>Bacillales</taxon>
        <taxon>Caryophanaceae</taxon>
        <taxon>Ureibacillus</taxon>
    </lineage>
</organism>
<dbReference type="SUPFAM" id="SSF109998">
    <property type="entry name" value="Triger factor/SurA peptide-binding domain-like"/>
    <property type="match status" value="1"/>
</dbReference>
<sequence length="160" mass="18999">MIFLVACSEQTYDKNEVIATLKGEDIKVSDILTQYPIEDEYIENFLKEEIVIHEAKNMGITVSDEKIEELKQTYYPRGEFTIIEDFHKEQAEVLGITAEEYFEIWSLTYLKRNEYIQEYIKAKFNEPSSIEEGEKWGEEIEAHINNLFTHYKENRDLIIK</sequence>
<dbReference type="InterPro" id="IPR027304">
    <property type="entry name" value="Trigger_fact/SurA_dom_sf"/>
</dbReference>
<dbReference type="AlphaFoldDB" id="A0A285USN1"/>
<evidence type="ECO:0000313" key="1">
    <source>
        <dbReference type="EMBL" id="SOC43706.1"/>
    </source>
</evidence>
<evidence type="ECO:0000313" key="2">
    <source>
        <dbReference type="Proteomes" id="UP000219252"/>
    </source>
</evidence>